<keyword evidence="2" id="KW-1185">Reference proteome</keyword>
<dbReference type="InterPro" id="IPR006311">
    <property type="entry name" value="TAT_signal"/>
</dbReference>
<dbReference type="EMBL" id="BAFO02000008">
    <property type="protein sequence ID" value="GAD82305.1"/>
    <property type="molecule type" value="Genomic_DNA"/>
</dbReference>
<reference evidence="1 2" key="1">
    <citation type="journal article" date="2014" name="BMC Genomics">
        <title>Genome based analysis of type-I polyketide synthase and nonribosomal peptide synthetase gene clusters in seven strains of five representative Nocardia species.</title>
        <authorList>
            <person name="Komaki H."/>
            <person name="Ichikawa N."/>
            <person name="Hosoyama A."/>
            <person name="Takahashi-Nakaguchi A."/>
            <person name="Matsuzawa T."/>
            <person name="Suzuki K."/>
            <person name="Fujita N."/>
            <person name="Gonoi T."/>
        </authorList>
    </citation>
    <scope>NUCLEOTIDE SEQUENCE [LARGE SCALE GENOMIC DNA]</scope>
    <source>
        <strain evidence="1 2">NBRC 15531</strain>
    </source>
</reference>
<sequence>MMKSISSRTLGKSVAVVALTAGLAGMGLAPAQGAPAEVRPVAESEPGSSVTGSAETLLAFPLGFILFGACFADGPGDDHNPLCQALLDLATASGSLG</sequence>
<accession>U5E5F7</accession>
<dbReference type="PROSITE" id="PS51318">
    <property type="entry name" value="TAT"/>
    <property type="match status" value="1"/>
</dbReference>
<dbReference type="STRING" id="1824.SAMN05444423_105196"/>
<dbReference type="OrthoDB" id="9997313at2"/>
<evidence type="ECO:0000313" key="2">
    <source>
        <dbReference type="Proteomes" id="UP000017048"/>
    </source>
</evidence>
<evidence type="ECO:0000313" key="1">
    <source>
        <dbReference type="EMBL" id="GAD82305.1"/>
    </source>
</evidence>
<proteinExistence type="predicted"/>
<dbReference type="eggNOG" id="ENOG5030N3W">
    <property type="taxonomic scope" value="Bacteria"/>
</dbReference>
<gene>
    <name evidence="1" type="ORF">NCAST_08_01770</name>
</gene>
<dbReference type="GeneID" id="91516806"/>
<organism evidence="1 2">
    <name type="scientific">Nocardia asteroides NBRC 15531</name>
    <dbReference type="NCBI Taxonomy" id="1110697"/>
    <lineage>
        <taxon>Bacteria</taxon>
        <taxon>Bacillati</taxon>
        <taxon>Actinomycetota</taxon>
        <taxon>Actinomycetes</taxon>
        <taxon>Mycobacteriales</taxon>
        <taxon>Nocardiaceae</taxon>
        <taxon>Nocardia</taxon>
    </lineage>
</organism>
<dbReference type="AlphaFoldDB" id="U5E5F7"/>
<comment type="caution">
    <text evidence="1">The sequence shown here is derived from an EMBL/GenBank/DDBJ whole genome shotgun (WGS) entry which is preliminary data.</text>
</comment>
<name>U5E5F7_NOCAS</name>
<protein>
    <submittedName>
        <fullName evidence="1">Uncharacterized protein</fullName>
    </submittedName>
</protein>
<dbReference type="RefSeq" id="WP_019050457.1">
    <property type="nucleotide sequence ID" value="NZ_BAFO02000008.1"/>
</dbReference>
<dbReference type="Proteomes" id="UP000017048">
    <property type="component" value="Unassembled WGS sequence"/>
</dbReference>